<sequence length="144" mass="15840">MIMSGARWCFLRSLEPSCIVVPDESATPVTPVAQGSGSPSITGEVAGQRSVAFVMLWRMVAVAKVQALTDGWCQSDIGDPQLYKASPLSPLSFPHTLFLPTTPLSSLMHFVTYYPLRALLHLHRYISSMPFATFPIEPRRALGY</sequence>
<proteinExistence type="predicted"/>
<dbReference type="RefSeq" id="XP_009542179.1">
    <property type="nucleotide sequence ID" value="XM_009543884.1"/>
</dbReference>
<evidence type="ECO:0000313" key="1">
    <source>
        <dbReference type="EMBL" id="ETW85313.1"/>
    </source>
</evidence>
<name>W4KHI9_HETIT</name>
<protein>
    <submittedName>
        <fullName evidence="1">Uncharacterized protein</fullName>
    </submittedName>
</protein>
<organism evidence="1 2">
    <name type="scientific">Heterobasidion irregulare (strain TC 32-1)</name>
    <dbReference type="NCBI Taxonomy" id="747525"/>
    <lineage>
        <taxon>Eukaryota</taxon>
        <taxon>Fungi</taxon>
        <taxon>Dikarya</taxon>
        <taxon>Basidiomycota</taxon>
        <taxon>Agaricomycotina</taxon>
        <taxon>Agaricomycetes</taxon>
        <taxon>Russulales</taxon>
        <taxon>Bondarzewiaceae</taxon>
        <taxon>Heterobasidion</taxon>
        <taxon>Heterobasidion annosum species complex</taxon>
    </lineage>
</organism>
<dbReference type="Proteomes" id="UP000030671">
    <property type="component" value="Unassembled WGS sequence"/>
</dbReference>
<dbReference type="HOGENOM" id="CLU_1796716_0_0_1"/>
<gene>
    <name evidence="1" type="ORF">HETIRDRAFT_414346</name>
</gene>
<evidence type="ECO:0000313" key="2">
    <source>
        <dbReference type="Proteomes" id="UP000030671"/>
    </source>
</evidence>
<accession>W4KHI9</accession>
<keyword evidence="2" id="KW-1185">Reference proteome</keyword>
<reference evidence="1 2" key="1">
    <citation type="journal article" date="2012" name="New Phytol.">
        <title>Insight into trade-off between wood decay and parasitism from the genome of a fungal forest pathogen.</title>
        <authorList>
            <person name="Olson A."/>
            <person name="Aerts A."/>
            <person name="Asiegbu F."/>
            <person name="Belbahri L."/>
            <person name="Bouzid O."/>
            <person name="Broberg A."/>
            <person name="Canback B."/>
            <person name="Coutinho P.M."/>
            <person name="Cullen D."/>
            <person name="Dalman K."/>
            <person name="Deflorio G."/>
            <person name="van Diepen L.T."/>
            <person name="Dunand C."/>
            <person name="Duplessis S."/>
            <person name="Durling M."/>
            <person name="Gonthier P."/>
            <person name="Grimwood J."/>
            <person name="Fossdal C.G."/>
            <person name="Hansson D."/>
            <person name="Henrissat B."/>
            <person name="Hietala A."/>
            <person name="Himmelstrand K."/>
            <person name="Hoffmeister D."/>
            <person name="Hogberg N."/>
            <person name="James T.Y."/>
            <person name="Karlsson M."/>
            <person name="Kohler A."/>
            <person name="Kues U."/>
            <person name="Lee Y.H."/>
            <person name="Lin Y.C."/>
            <person name="Lind M."/>
            <person name="Lindquist E."/>
            <person name="Lombard V."/>
            <person name="Lucas S."/>
            <person name="Lunden K."/>
            <person name="Morin E."/>
            <person name="Murat C."/>
            <person name="Park J."/>
            <person name="Raffaello T."/>
            <person name="Rouze P."/>
            <person name="Salamov A."/>
            <person name="Schmutz J."/>
            <person name="Solheim H."/>
            <person name="Stahlberg J."/>
            <person name="Velez H."/>
            <person name="de Vries R.P."/>
            <person name="Wiebenga A."/>
            <person name="Woodward S."/>
            <person name="Yakovlev I."/>
            <person name="Garbelotto M."/>
            <person name="Martin F."/>
            <person name="Grigoriev I.V."/>
            <person name="Stenlid J."/>
        </authorList>
    </citation>
    <scope>NUCLEOTIDE SEQUENCE [LARGE SCALE GENOMIC DNA]</scope>
    <source>
        <strain evidence="1 2">TC 32-1</strain>
    </source>
</reference>
<dbReference type="AlphaFoldDB" id="W4KHI9"/>
<dbReference type="KEGG" id="hir:HETIRDRAFT_414346"/>
<dbReference type="GeneID" id="20673169"/>
<dbReference type="EMBL" id="KI925455">
    <property type="protein sequence ID" value="ETW85313.1"/>
    <property type="molecule type" value="Genomic_DNA"/>
</dbReference>
<dbReference type="InParanoid" id="W4KHI9"/>